<dbReference type="InterPro" id="IPR037523">
    <property type="entry name" value="VOC_core"/>
</dbReference>
<dbReference type="CDD" id="cd08349">
    <property type="entry name" value="BLMA_like"/>
    <property type="match status" value="1"/>
</dbReference>
<dbReference type="Pfam" id="PF19581">
    <property type="entry name" value="Glyoxalase_7"/>
    <property type="match status" value="1"/>
</dbReference>
<keyword evidence="3" id="KW-0046">Antibiotic resistance</keyword>
<evidence type="ECO:0000313" key="6">
    <source>
        <dbReference type="Proteomes" id="UP000481583"/>
    </source>
</evidence>
<feature type="domain" description="VOC" evidence="4">
    <location>
        <begin position="4"/>
        <end position="121"/>
    </location>
</feature>
<evidence type="ECO:0000256" key="3">
    <source>
        <dbReference type="ARBA" id="ARBA00023251"/>
    </source>
</evidence>
<dbReference type="Proteomes" id="UP000481583">
    <property type="component" value="Unassembled WGS sequence"/>
</dbReference>
<comment type="similarity">
    <text evidence="1">Belongs to the bleomycin resistance protein family.</text>
</comment>
<dbReference type="RefSeq" id="WP_165237781.1">
    <property type="nucleotide sequence ID" value="NZ_JAAKZV010000061.1"/>
</dbReference>
<dbReference type="SUPFAM" id="SSF54593">
    <property type="entry name" value="Glyoxalase/Bleomycin resistance protein/Dihydroxybiphenyl dioxygenase"/>
    <property type="match status" value="1"/>
</dbReference>
<protein>
    <recommendedName>
        <fullName evidence="2">Bleomycin resistance protein</fullName>
    </recommendedName>
</protein>
<organism evidence="5 6">
    <name type="scientific">Streptomyces coryli</name>
    <dbReference type="NCBI Taxonomy" id="1128680"/>
    <lineage>
        <taxon>Bacteria</taxon>
        <taxon>Bacillati</taxon>
        <taxon>Actinomycetota</taxon>
        <taxon>Actinomycetes</taxon>
        <taxon>Kitasatosporales</taxon>
        <taxon>Streptomycetaceae</taxon>
        <taxon>Streptomyces</taxon>
    </lineage>
</organism>
<sequence length="121" mass="13847">MTVYFRRTVPLFRIFDVEKAREFYVDYLGFTVDWEHRFSDGMPVYMQVSRGDLTLHLTEHYGDASPGATAYIEVDGVGELHAELQAKEYPYLKPGVEEDATLGSVLELIDPFGNKLRLVQP</sequence>
<dbReference type="InterPro" id="IPR029068">
    <property type="entry name" value="Glyas_Bleomycin-R_OHBP_Dase"/>
</dbReference>
<name>A0A6G4TZI9_9ACTN</name>
<comment type="caution">
    <text evidence="5">The sequence shown here is derived from an EMBL/GenBank/DDBJ whole genome shotgun (WGS) entry which is preliminary data.</text>
</comment>
<dbReference type="InterPro" id="IPR000335">
    <property type="entry name" value="Bleomycin-R"/>
</dbReference>
<evidence type="ECO:0000256" key="1">
    <source>
        <dbReference type="ARBA" id="ARBA00011051"/>
    </source>
</evidence>
<reference evidence="5 6" key="1">
    <citation type="submission" date="2020-02" db="EMBL/GenBank/DDBJ databases">
        <title>Whole-genome analyses of novel actinobacteria.</title>
        <authorList>
            <person name="Sahin N."/>
        </authorList>
    </citation>
    <scope>NUCLEOTIDE SEQUENCE [LARGE SCALE GENOMIC DNA]</scope>
    <source>
        <strain evidence="5 6">A7024</strain>
    </source>
</reference>
<evidence type="ECO:0000313" key="5">
    <source>
        <dbReference type="EMBL" id="NGN65395.1"/>
    </source>
</evidence>
<dbReference type="AlphaFoldDB" id="A0A6G4TZI9"/>
<dbReference type="Gene3D" id="3.10.180.10">
    <property type="entry name" value="2,3-Dihydroxybiphenyl 1,2-Dioxygenase, domain 1"/>
    <property type="match status" value="1"/>
</dbReference>
<dbReference type="PROSITE" id="PS51819">
    <property type="entry name" value="VOC"/>
    <property type="match status" value="1"/>
</dbReference>
<keyword evidence="6" id="KW-1185">Reference proteome</keyword>
<dbReference type="GO" id="GO:0046677">
    <property type="term" value="P:response to antibiotic"/>
    <property type="evidence" value="ECO:0007669"/>
    <property type="project" value="UniProtKB-KW"/>
</dbReference>
<evidence type="ECO:0000256" key="2">
    <source>
        <dbReference type="ARBA" id="ARBA00021572"/>
    </source>
</evidence>
<accession>A0A6G4TZI9</accession>
<proteinExistence type="inferred from homology"/>
<dbReference type="EMBL" id="JAAKZV010000061">
    <property type="protein sequence ID" value="NGN65395.1"/>
    <property type="molecule type" value="Genomic_DNA"/>
</dbReference>
<evidence type="ECO:0000259" key="4">
    <source>
        <dbReference type="PROSITE" id="PS51819"/>
    </source>
</evidence>
<gene>
    <name evidence="5" type="ORF">G5C51_16005</name>
</gene>